<reference evidence="1 2" key="1">
    <citation type="submission" date="2018-04" db="EMBL/GenBank/DDBJ databases">
        <title>Genome of Nocardioides gansuensis WSJ-1.</title>
        <authorList>
            <person name="Wu S."/>
            <person name="Wang G."/>
        </authorList>
    </citation>
    <scope>NUCLEOTIDE SEQUENCE [LARGE SCALE GENOMIC DNA]</scope>
    <source>
        <strain evidence="1 2">WSJ-1</strain>
    </source>
</reference>
<sequence length="123" mass="13895">MLSTDTALHELRRALEHPPASGPSLGTWRWSVRQRMAAVRDLLIRETDTLGDAWLAARQGASLRERNALLTRLGALGPKLLETHEVEPVRDELLRLLGDIDRHLQRLRDLAYDEVELELGGSE</sequence>
<evidence type="ECO:0000313" key="2">
    <source>
        <dbReference type="Proteomes" id="UP000246018"/>
    </source>
</evidence>
<accession>A0A2T8F9L2</accession>
<evidence type="ECO:0000313" key="1">
    <source>
        <dbReference type="EMBL" id="PVG82357.1"/>
    </source>
</evidence>
<proteinExistence type="predicted"/>
<dbReference type="AlphaFoldDB" id="A0A2T8F9L2"/>
<protein>
    <submittedName>
        <fullName evidence="1">Uncharacterized protein</fullName>
    </submittedName>
</protein>
<dbReference type="Proteomes" id="UP000246018">
    <property type="component" value="Unassembled WGS sequence"/>
</dbReference>
<name>A0A2T8F9L2_9ACTN</name>
<dbReference type="RefSeq" id="WP_116572661.1">
    <property type="nucleotide sequence ID" value="NZ_QDGZ01000005.1"/>
</dbReference>
<dbReference type="OrthoDB" id="3829852at2"/>
<organism evidence="1 2">
    <name type="scientific">Nocardioides gansuensis</name>
    <dbReference type="NCBI Taxonomy" id="2138300"/>
    <lineage>
        <taxon>Bacteria</taxon>
        <taxon>Bacillati</taxon>
        <taxon>Actinomycetota</taxon>
        <taxon>Actinomycetes</taxon>
        <taxon>Propionibacteriales</taxon>
        <taxon>Nocardioidaceae</taxon>
        <taxon>Nocardioides</taxon>
    </lineage>
</organism>
<gene>
    <name evidence="1" type="ORF">DDE18_12815</name>
</gene>
<keyword evidence="2" id="KW-1185">Reference proteome</keyword>
<dbReference type="EMBL" id="QDGZ01000005">
    <property type="protein sequence ID" value="PVG82357.1"/>
    <property type="molecule type" value="Genomic_DNA"/>
</dbReference>
<comment type="caution">
    <text evidence="1">The sequence shown here is derived from an EMBL/GenBank/DDBJ whole genome shotgun (WGS) entry which is preliminary data.</text>
</comment>